<organism evidence="1">
    <name type="scientific">marine sediment metagenome</name>
    <dbReference type="NCBI Taxonomy" id="412755"/>
    <lineage>
        <taxon>unclassified sequences</taxon>
        <taxon>metagenomes</taxon>
        <taxon>ecological metagenomes</taxon>
    </lineage>
</organism>
<evidence type="ECO:0000313" key="1">
    <source>
        <dbReference type="EMBL" id="KKN91141.1"/>
    </source>
</evidence>
<dbReference type="EMBL" id="LAZR01000105">
    <property type="protein sequence ID" value="KKN91141.1"/>
    <property type="molecule type" value="Genomic_DNA"/>
</dbReference>
<name>A0A0F9WXJ4_9ZZZZ</name>
<proteinExistence type="predicted"/>
<dbReference type="AlphaFoldDB" id="A0A0F9WXJ4"/>
<protein>
    <submittedName>
        <fullName evidence="1">Uncharacterized protein</fullName>
    </submittedName>
</protein>
<comment type="caution">
    <text evidence="1">The sequence shown here is derived from an EMBL/GenBank/DDBJ whole genome shotgun (WGS) entry which is preliminary data.</text>
</comment>
<sequence length="160" mass="18014">MKAKPGDTILITHPTGHLGIWFKFVVETVRDCKSQSYVRFVHGDGYVIYLENNDFKIIESSDTLAKIGDKIIVTNSSLPTSLGEERVVVKCPSDKTDFDQSDRIWTRPGGDKEVCWLYRKSFEIMKRSTPATLVSCPDCNGTGEIQLFTSVAKCRCCEHD</sequence>
<accession>A0A0F9WXJ4</accession>
<reference evidence="1" key="1">
    <citation type="journal article" date="2015" name="Nature">
        <title>Complex archaea that bridge the gap between prokaryotes and eukaryotes.</title>
        <authorList>
            <person name="Spang A."/>
            <person name="Saw J.H."/>
            <person name="Jorgensen S.L."/>
            <person name="Zaremba-Niedzwiedzka K."/>
            <person name="Martijn J."/>
            <person name="Lind A.E."/>
            <person name="van Eijk R."/>
            <person name="Schleper C."/>
            <person name="Guy L."/>
            <person name="Ettema T.J."/>
        </authorList>
    </citation>
    <scope>NUCLEOTIDE SEQUENCE</scope>
</reference>
<gene>
    <name evidence="1" type="ORF">LCGC14_0220060</name>
</gene>